<dbReference type="InterPro" id="IPR050951">
    <property type="entry name" value="Retrovirus_Pol_polyprotein"/>
</dbReference>
<comment type="caution">
    <text evidence="3">The sequence shown here is derived from an EMBL/GenBank/DDBJ whole genome shotgun (WGS) entry which is preliminary data.</text>
</comment>
<dbReference type="Gene3D" id="3.30.420.10">
    <property type="entry name" value="Ribonuclease H-like superfamily/Ribonuclease H"/>
    <property type="match status" value="1"/>
</dbReference>
<keyword evidence="4" id="KW-1185">Reference proteome</keyword>
<dbReference type="InterPro" id="IPR001584">
    <property type="entry name" value="Integrase_cat-core"/>
</dbReference>
<proteinExistence type="predicted"/>
<dbReference type="SUPFAM" id="SSF53098">
    <property type="entry name" value="Ribonuclease H-like"/>
    <property type="match status" value="1"/>
</dbReference>
<sequence>MGPYTTTKQGNRFLIVIADTYSKWTEAEAVSTADATHLRKVLDACCHRWGFPEVVITDCASLFRARSWEHYMEQHNIQHCTTPIYHQRANPVERRNQEIKKALRIKTAEDGQAKWDEGVHEILFNINNRLNASTGFAPSVALFGAPLARPGEWAHPEKQKPLQDQQEAAPERARRIRARQIVFQRNLYPEPREASTTFQPGDEVMVRNFKDARGSLDPTWTGPHRVIGKRGDNTYDVKRDGMQVPLHIDDLRACPPRMQPRRAPPPIVREFIEEPAPPSSDEEDENDSPANTANINNLFIVHRSPASQMYSRAAETSPNHQPPHPGSHSSAHERGHHAGVRTKPSHLAGPGESHQEHVSPIVRSSEPPQSCGVEANLPTCPERRHTYAQVVIHKATTRTTSAAPPSSAH</sequence>
<dbReference type="AlphaFoldDB" id="A0AAV8ZSX8"/>
<feature type="compositionally biased region" description="Basic residues" evidence="1">
    <location>
        <begin position="334"/>
        <end position="344"/>
    </location>
</feature>
<evidence type="ECO:0000313" key="3">
    <source>
        <dbReference type="EMBL" id="KAJ8970560.1"/>
    </source>
</evidence>
<evidence type="ECO:0000259" key="2">
    <source>
        <dbReference type="PROSITE" id="PS50994"/>
    </source>
</evidence>
<organism evidence="3 4">
    <name type="scientific">Rhamnusium bicolor</name>
    <dbReference type="NCBI Taxonomy" id="1586634"/>
    <lineage>
        <taxon>Eukaryota</taxon>
        <taxon>Metazoa</taxon>
        <taxon>Ecdysozoa</taxon>
        <taxon>Arthropoda</taxon>
        <taxon>Hexapoda</taxon>
        <taxon>Insecta</taxon>
        <taxon>Pterygota</taxon>
        <taxon>Neoptera</taxon>
        <taxon>Endopterygota</taxon>
        <taxon>Coleoptera</taxon>
        <taxon>Polyphaga</taxon>
        <taxon>Cucujiformia</taxon>
        <taxon>Chrysomeloidea</taxon>
        <taxon>Cerambycidae</taxon>
        <taxon>Lepturinae</taxon>
        <taxon>Rhagiini</taxon>
        <taxon>Rhamnusium</taxon>
    </lineage>
</organism>
<dbReference type="Proteomes" id="UP001162156">
    <property type="component" value="Unassembled WGS sequence"/>
</dbReference>
<gene>
    <name evidence="3" type="ORF">NQ314_001162</name>
</gene>
<name>A0AAV8ZSX8_9CUCU</name>
<dbReference type="InterPro" id="IPR012337">
    <property type="entry name" value="RNaseH-like_sf"/>
</dbReference>
<evidence type="ECO:0000256" key="1">
    <source>
        <dbReference type="SAM" id="MobiDB-lite"/>
    </source>
</evidence>
<dbReference type="EMBL" id="JANEYF010000335">
    <property type="protein sequence ID" value="KAJ8970560.1"/>
    <property type="molecule type" value="Genomic_DNA"/>
</dbReference>
<dbReference type="PROSITE" id="PS50994">
    <property type="entry name" value="INTEGRASE"/>
    <property type="match status" value="1"/>
</dbReference>
<evidence type="ECO:0000313" key="4">
    <source>
        <dbReference type="Proteomes" id="UP001162156"/>
    </source>
</evidence>
<protein>
    <recommendedName>
        <fullName evidence="2">Integrase catalytic domain-containing protein</fullName>
    </recommendedName>
</protein>
<dbReference type="PANTHER" id="PTHR37984">
    <property type="entry name" value="PROTEIN CBG26694"/>
    <property type="match status" value="1"/>
</dbReference>
<accession>A0AAV8ZSX8</accession>
<reference evidence="3" key="1">
    <citation type="journal article" date="2023" name="Insect Mol. Biol.">
        <title>Genome sequencing provides insights into the evolution of gene families encoding plant cell wall-degrading enzymes in longhorned beetles.</title>
        <authorList>
            <person name="Shin N.R."/>
            <person name="Okamura Y."/>
            <person name="Kirsch R."/>
            <person name="Pauchet Y."/>
        </authorList>
    </citation>
    <scope>NUCLEOTIDE SEQUENCE</scope>
    <source>
        <strain evidence="3">RBIC_L_NR</strain>
    </source>
</reference>
<dbReference type="PANTHER" id="PTHR37984:SF5">
    <property type="entry name" value="PROTEIN NYNRIN-LIKE"/>
    <property type="match status" value="1"/>
</dbReference>
<feature type="region of interest" description="Disordered" evidence="1">
    <location>
        <begin position="309"/>
        <end position="381"/>
    </location>
</feature>
<feature type="compositionally biased region" description="Polar residues" evidence="1">
    <location>
        <begin position="309"/>
        <end position="319"/>
    </location>
</feature>
<dbReference type="GO" id="GO:0003676">
    <property type="term" value="F:nucleic acid binding"/>
    <property type="evidence" value="ECO:0007669"/>
    <property type="project" value="InterPro"/>
</dbReference>
<dbReference type="Pfam" id="PF00665">
    <property type="entry name" value="rve"/>
    <property type="match status" value="1"/>
</dbReference>
<dbReference type="Gene3D" id="2.30.30.850">
    <property type="match status" value="1"/>
</dbReference>
<feature type="domain" description="Integrase catalytic" evidence="2">
    <location>
        <begin position="1"/>
        <end position="146"/>
    </location>
</feature>
<dbReference type="GO" id="GO:0015074">
    <property type="term" value="P:DNA integration"/>
    <property type="evidence" value="ECO:0007669"/>
    <property type="project" value="InterPro"/>
</dbReference>
<dbReference type="InterPro" id="IPR036397">
    <property type="entry name" value="RNaseH_sf"/>
</dbReference>
<feature type="region of interest" description="Disordered" evidence="1">
    <location>
        <begin position="272"/>
        <end position="292"/>
    </location>
</feature>